<keyword evidence="2" id="KW-0812">Transmembrane</keyword>
<dbReference type="PANTHER" id="PTHR39400:SF1">
    <property type="entry name" value="PIG-P DOMAIN-CONTAINING PROTEIN"/>
    <property type="match status" value="1"/>
</dbReference>
<keyword evidence="2" id="KW-0472">Membrane</keyword>
<dbReference type="Pfam" id="PF15159">
    <property type="entry name" value="PIG-Y"/>
    <property type="match status" value="1"/>
</dbReference>
<dbReference type="KEGG" id="act:ACLA_023590"/>
<dbReference type="AlphaFoldDB" id="A1CPS4"/>
<accession>A1CPS4</accession>
<proteinExistence type="predicted"/>
<evidence type="ECO:0000256" key="1">
    <source>
        <dbReference type="SAM" id="MobiDB-lite"/>
    </source>
</evidence>
<dbReference type="OMA" id="FEVWSWA"/>
<organism evidence="3 4">
    <name type="scientific">Aspergillus clavatus (strain ATCC 1007 / CBS 513.65 / DSM 816 / NCTC 3887 / NRRL 1 / QM 1276 / 107)</name>
    <dbReference type="NCBI Taxonomy" id="344612"/>
    <lineage>
        <taxon>Eukaryota</taxon>
        <taxon>Fungi</taxon>
        <taxon>Dikarya</taxon>
        <taxon>Ascomycota</taxon>
        <taxon>Pezizomycotina</taxon>
        <taxon>Eurotiomycetes</taxon>
        <taxon>Eurotiomycetidae</taxon>
        <taxon>Eurotiales</taxon>
        <taxon>Aspergillaceae</taxon>
        <taxon>Aspergillus</taxon>
        <taxon>Aspergillus subgen. Fumigati</taxon>
    </lineage>
</organism>
<dbReference type="PANTHER" id="PTHR39400">
    <property type="entry name" value="YALI0E29227P"/>
    <property type="match status" value="1"/>
</dbReference>
<dbReference type="Proteomes" id="UP000006701">
    <property type="component" value="Unassembled WGS sequence"/>
</dbReference>
<sequence>MEDAGGNGSVAQSLDHGDGLTGRARSGSTSSGHKRSSSGSLLSKFAFLRMNQATHHTAEHNHSAMGKDDGEDLASGLRGGRAMASALQQRRTRRRRGSLRKTALLGTRFDYRDKKATRASVDLSRGDGDSQLPAQISATRAQSVVDTVPVRDGFSSFGSALAPRADKNVPSGWGTADTQRADSSANFSTWNVLRDELGTDDEDMISFPRVKNSNAAVAAAFQNSSASSTSAAAGLHIPTPSSSSDSYYALPAGAAYRAVRRTKSPLATHVTDLKATQKIVWDYSETEWWGWIILIVTWLVFVVGMGSCFGVWSWAWDVGETPYAPPELEDDLTLPIVGYYPALIILTAVMSWVWVVVAWVGMKYFKHANITGDDT</sequence>
<keyword evidence="2" id="KW-1133">Transmembrane helix</keyword>
<feature type="region of interest" description="Disordered" evidence="1">
    <location>
        <begin position="1"/>
        <end position="39"/>
    </location>
</feature>
<evidence type="ECO:0000313" key="3">
    <source>
        <dbReference type="EMBL" id="EAW07645.1"/>
    </source>
</evidence>
<dbReference type="eggNOG" id="ENOG502S4R7">
    <property type="taxonomic scope" value="Eukaryota"/>
</dbReference>
<feature type="transmembrane region" description="Helical" evidence="2">
    <location>
        <begin position="336"/>
        <end position="360"/>
    </location>
</feature>
<dbReference type="VEuPathDB" id="FungiDB:ACLA_023590"/>
<evidence type="ECO:0000256" key="2">
    <source>
        <dbReference type="SAM" id="Phobius"/>
    </source>
</evidence>
<dbReference type="OrthoDB" id="2157498at2759"/>
<dbReference type="InterPro" id="IPR029164">
    <property type="entry name" value="PIG-Y"/>
</dbReference>
<dbReference type="HOGENOM" id="CLU_030267_0_0_1"/>
<feature type="region of interest" description="Disordered" evidence="1">
    <location>
        <begin position="56"/>
        <end position="101"/>
    </location>
</feature>
<gene>
    <name evidence="3" type="ORF">ACLA_023590</name>
</gene>
<keyword evidence="4" id="KW-1185">Reference proteome</keyword>
<dbReference type="GeneID" id="4700944"/>
<feature type="compositionally biased region" description="Low complexity" evidence="1">
    <location>
        <begin position="21"/>
        <end position="39"/>
    </location>
</feature>
<dbReference type="EMBL" id="DS027059">
    <property type="protein sequence ID" value="EAW07645.1"/>
    <property type="molecule type" value="Genomic_DNA"/>
</dbReference>
<protein>
    <submittedName>
        <fullName evidence="3">Uncharacterized protein</fullName>
    </submittedName>
</protein>
<dbReference type="STRING" id="344612.A1CPS4"/>
<feature type="compositionally biased region" description="Basic and acidic residues" evidence="1">
    <location>
        <begin position="56"/>
        <end position="68"/>
    </location>
</feature>
<name>A1CPS4_ASPCL</name>
<dbReference type="RefSeq" id="XP_001269071.1">
    <property type="nucleotide sequence ID" value="XM_001269070.1"/>
</dbReference>
<feature type="transmembrane region" description="Helical" evidence="2">
    <location>
        <begin position="288"/>
        <end position="316"/>
    </location>
</feature>
<reference evidence="3 4" key="1">
    <citation type="journal article" date="2008" name="PLoS Genet.">
        <title>Genomic islands in the pathogenic filamentous fungus Aspergillus fumigatus.</title>
        <authorList>
            <person name="Fedorova N.D."/>
            <person name="Khaldi N."/>
            <person name="Joardar V.S."/>
            <person name="Maiti R."/>
            <person name="Amedeo P."/>
            <person name="Anderson M.J."/>
            <person name="Crabtree J."/>
            <person name="Silva J.C."/>
            <person name="Badger J.H."/>
            <person name="Albarraq A."/>
            <person name="Angiuoli S."/>
            <person name="Bussey H."/>
            <person name="Bowyer P."/>
            <person name="Cotty P.J."/>
            <person name="Dyer P.S."/>
            <person name="Egan A."/>
            <person name="Galens K."/>
            <person name="Fraser-Liggett C.M."/>
            <person name="Haas B.J."/>
            <person name="Inman J.M."/>
            <person name="Kent R."/>
            <person name="Lemieux S."/>
            <person name="Malavazi I."/>
            <person name="Orvis J."/>
            <person name="Roemer T."/>
            <person name="Ronning C.M."/>
            <person name="Sundaram J.P."/>
            <person name="Sutton G."/>
            <person name="Turner G."/>
            <person name="Venter J.C."/>
            <person name="White O.R."/>
            <person name="Whitty B.R."/>
            <person name="Youngman P."/>
            <person name="Wolfe K.H."/>
            <person name="Goldman G.H."/>
            <person name="Wortman J.R."/>
            <person name="Jiang B."/>
            <person name="Denning D.W."/>
            <person name="Nierman W.C."/>
        </authorList>
    </citation>
    <scope>NUCLEOTIDE SEQUENCE [LARGE SCALE GENOMIC DNA]</scope>
    <source>
        <strain evidence="4">ATCC 1007 / CBS 513.65 / DSM 816 / NCTC 3887 / NRRL 1</strain>
    </source>
</reference>
<evidence type="ECO:0000313" key="4">
    <source>
        <dbReference type="Proteomes" id="UP000006701"/>
    </source>
</evidence>
<feature type="compositionally biased region" description="Basic residues" evidence="1">
    <location>
        <begin position="90"/>
        <end position="99"/>
    </location>
</feature>